<dbReference type="Proteomes" id="UP000014393">
    <property type="component" value="Unassembled WGS sequence"/>
</dbReference>
<organism evidence="3 4">
    <name type="scientific">Actinotignum schaalii FB123-CNA-2</name>
    <dbReference type="NCBI Taxonomy" id="883067"/>
    <lineage>
        <taxon>Bacteria</taxon>
        <taxon>Bacillati</taxon>
        <taxon>Actinomycetota</taxon>
        <taxon>Actinomycetes</taxon>
        <taxon>Actinomycetales</taxon>
        <taxon>Actinomycetaceae</taxon>
        <taxon>Actinotignum</taxon>
    </lineage>
</organism>
<feature type="domain" description="HTH cro/C1-type" evidence="2">
    <location>
        <begin position="23"/>
        <end position="65"/>
    </location>
</feature>
<dbReference type="STRING" id="59505.FB03_06340"/>
<dbReference type="PATRIC" id="fig|883067.3.peg.368"/>
<protein>
    <recommendedName>
        <fullName evidence="2">HTH cro/C1-type domain-containing protein</fullName>
    </recommendedName>
</protein>
<proteinExistence type="inferred from homology"/>
<keyword evidence="4" id="KW-1185">Reference proteome</keyword>
<name>S2VP72_9ACTO</name>
<dbReference type="InterPro" id="IPR010982">
    <property type="entry name" value="Lambda_DNA-bd_dom_sf"/>
</dbReference>
<gene>
    <name evidence="3" type="ORF">HMPREF9237_00368</name>
</gene>
<comment type="similarity">
    <text evidence="1">Belongs to the short-chain fatty acyl-CoA assimilation regulator (ScfR) family.</text>
</comment>
<dbReference type="OrthoDB" id="9794834at2"/>
<comment type="caution">
    <text evidence="3">The sequence shown here is derived from an EMBL/GenBank/DDBJ whole genome shotgun (WGS) entry which is preliminary data.</text>
</comment>
<accession>S2VP72</accession>
<dbReference type="Pfam" id="PF01381">
    <property type="entry name" value="HTH_3"/>
    <property type="match status" value="1"/>
</dbReference>
<dbReference type="PANTHER" id="PTHR43236:SF1">
    <property type="entry name" value="BLL7220 PROTEIN"/>
    <property type="match status" value="1"/>
</dbReference>
<evidence type="ECO:0000313" key="4">
    <source>
        <dbReference type="Proteomes" id="UP000014393"/>
    </source>
</evidence>
<dbReference type="eggNOG" id="COG2856">
    <property type="taxonomic scope" value="Bacteria"/>
</dbReference>
<dbReference type="GO" id="GO:0003677">
    <property type="term" value="F:DNA binding"/>
    <property type="evidence" value="ECO:0007669"/>
    <property type="project" value="InterPro"/>
</dbReference>
<dbReference type="Gene3D" id="1.10.260.40">
    <property type="entry name" value="lambda repressor-like DNA-binding domains"/>
    <property type="match status" value="1"/>
</dbReference>
<dbReference type="HOGENOM" id="CLU_053651_1_1_11"/>
<dbReference type="CDD" id="cd00093">
    <property type="entry name" value="HTH_XRE"/>
    <property type="match status" value="1"/>
</dbReference>
<dbReference type="PANTHER" id="PTHR43236">
    <property type="entry name" value="ANTITOXIN HIGA1"/>
    <property type="match status" value="1"/>
</dbReference>
<reference evidence="3 4" key="1">
    <citation type="submission" date="2013-05" db="EMBL/GenBank/DDBJ databases">
        <title>The Genome Sequence of Actinobaculum schaalii FB123-CNA2.</title>
        <authorList>
            <consortium name="The Broad Institute Genomics Platform"/>
            <person name="Earl A."/>
            <person name="Ward D."/>
            <person name="Feldgarden M."/>
            <person name="Gevers D."/>
            <person name="Saerens B."/>
            <person name="Vaneechoutte M."/>
            <person name="Walker B."/>
            <person name="Young S."/>
            <person name="Zeng Q."/>
            <person name="Gargeya S."/>
            <person name="Fitzgerald M."/>
            <person name="Haas B."/>
            <person name="Abouelleil A."/>
            <person name="Allen A.W."/>
            <person name="Alvarado L."/>
            <person name="Arachchi H.M."/>
            <person name="Berlin A.M."/>
            <person name="Chapman S.B."/>
            <person name="Gainer-Dewar J."/>
            <person name="Goldberg J."/>
            <person name="Griggs A."/>
            <person name="Gujja S."/>
            <person name="Hansen M."/>
            <person name="Howarth C."/>
            <person name="Imamovic A."/>
            <person name="Ireland A."/>
            <person name="Larimer J."/>
            <person name="McCowan C."/>
            <person name="Murphy C."/>
            <person name="Pearson M."/>
            <person name="Poon T.W."/>
            <person name="Priest M."/>
            <person name="Roberts A."/>
            <person name="Saif S."/>
            <person name="Shea T."/>
            <person name="Sisk P."/>
            <person name="Sykes S."/>
            <person name="Wortman J."/>
            <person name="Nusbaum C."/>
            <person name="Birren B."/>
        </authorList>
    </citation>
    <scope>NUCLEOTIDE SEQUENCE [LARGE SCALE GENOMIC DNA]</scope>
    <source>
        <strain evidence="3 4">FB123-CNA-2</strain>
    </source>
</reference>
<evidence type="ECO:0000256" key="1">
    <source>
        <dbReference type="ARBA" id="ARBA00007227"/>
    </source>
</evidence>
<dbReference type="SUPFAM" id="SSF47413">
    <property type="entry name" value="lambda repressor-like DNA-binding domains"/>
    <property type="match status" value="1"/>
</dbReference>
<sequence>MMEGRLRAERLKALLDINQATWQELSDQLGVSQSFISELFRNGSMFDEELAVRAAQIFHVPLSFFAVDDSKFASITTTFSKSGFAAGTAGCAETAERREAAELAATAERKVNQLAREVNRAWDALSRESGYLDFPSNDLLALGLGVEKVAEQTRKVLGLSATEPIQNVTHILGLLGIAVVYPLLEDVEDAGHLAISLPSRENTRPAVSIVHRTEGARQRLTLAHELGHLLFDQGLTQPIPSTRAPQERRAYDFAGALLLPESVARARINETTPLRSLLDIRREYGISVAATAVRAQRLGIITQHRFRSLQIQLANAGWRKREPVIVPPEKPSLFRQAAERVFGKKALAFRMSEVLGLKPEWINSWLHLDSAADTASVEKFGDGGESQVIQLRQR</sequence>
<dbReference type="InterPro" id="IPR001387">
    <property type="entry name" value="Cro/C1-type_HTH"/>
</dbReference>
<dbReference type="EMBL" id="AGWM01000004">
    <property type="protein sequence ID" value="EPD27810.1"/>
    <property type="molecule type" value="Genomic_DNA"/>
</dbReference>
<evidence type="ECO:0000313" key="3">
    <source>
        <dbReference type="EMBL" id="EPD27810.1"/>
    </source>
</evidence>
<dbReference type="RefSeq" id="WP_016442012.1">
    <property type="nucleotide sequence ID" value="NZ_KE150262.1"/>
</dbReference>
<dbReference type="InterPro" id="IPR010359">
    <property type="entry name" value="IrrE_HExxH"/>
</dbReference>
<dbReference type="Pfam" id="PF06114">
    <property type="entry name" value="Peptidase_M78"/>
    <property type="match status" value="1"/>
</dbReference>
<dbReference type="SMART" id="SM00530">
    <property type="entry name" value="HTH_XRE"/>
    <property type="match status" value="1"/>
</dbReference>
<evidence type="ECO:0000259" key="2">
    <source>
        <dbReference type="PROSITE" id="PS50943"/>
    </source>
</evidence>
<dbReference type="AlphaFoldDB" id="S2VP72"/>
<dbReference type="PROSITE" id="PS50943">
    <property type="entry name" value="HTH_CROC1"/>
    <property type="match status" value="1"/>
</dbReference>
<dbReference type="Gene3D" id="1.10.10.2910">
    <property type="match status" value="1"/>
</dbReference>
<dbReference type="InterPro" id="IPR052345">
    <property type="entry name" value="Rad_response_metalloprotease"/>
</dbReference>